<gene>
    <name evidence="2" type="ordered locus">Tlie_0390</name>
</gene>
<dbReference type="eggNOG" id="COG3640">
    <property type="taxonomic scope" value="Bacteria"/>
</dbReference>
<dbReference type="PANTHER" id="PTHR43384:SF3">
    <property type="entry name" value="AAA+ ATPASE DOMAIN-CONTAINING PROTEIN"/>
    <property type="match status" value="1"/>
</dbReference>
<dbReference type="Pfam" id="PF01656">
    <property type="entry name" value="CbiA"/>
    <property type="match status" value="1"/>
</dbReference>
<sequence length="294" mass="32572">MFLLFVCYYPSGLEFYPAFSFLCEVLRLGKVIVCGKGGSGKSTVTALLARYLVVSGRSVCVIDADESNTCLYRMVDLPHPGRTLAEELGGRPAIVKNCSSVCFDETNFPQKLHVKDLPCSCTSCRDNLYLVSIGKIKEMGEGCSCVMTDLAKQFISMLYAGSWTYLIDTGSSMEHIGRSLYDVCDAFLMVIDGTWESLELAVKMKEFAERLNKKIYWVLNKVKDSNLTFMAKALEERGLKPQGVVPYISLFEEAALRGNPLPLQKEVIRNIESLASALAFGSQLESAFITSCMK</sequence>
<dbReference type="KEGG" id="tli:Tlie_0390"/>
<evidence type="ECO:0000259" key="1">
    <source>
        <dbReference type="Pfam" id="PF01656"/>
    </source>
</evidence>
<dbReference type="InterPro" id="IPR027417">
    <property type="entry name" value="P-loop_NTPase"/>
</dbReference>
<dbReference type="GO" id="GO:0005524">
    <property type="term" value="F:ATP binding"/>
    <property type="evidence" value="ECO:0007669"/>
    <property type="project" value="TreeGrafter"/>
</dbReference>
<evidence type="ECO:0000313" key="2">
    <source>
        <dbReference type="EMBL" id="AER66125.1"/>
    </source>
</evidence>
<dbReference type="Gene3D" id="3.40.50.300">
    <property type="entry name" value="P-loop containing nucleotide triphosphate hydrolases"/>
    <property type="match status" value="1"/>
</dbReference>
<feature type="domain" description="CobQ/CobB/MinD/ParA nucleotide binding" evidence="1">
    <location>
        <begin position="31"/>
        <end position="261"/>
    </location>
</feature>
<accession>G7V791</accession>
<dbReference type="InterPro" id="IPR002586">
    <property type="entry name" value="CobQ/CobB/MinD/ParA_Nub-bd_dom"/>
</dbReference>
<dbReference type="InterPro" id="IPR050625">
    <property type="entry name" value="ParA/MinD_ATPase"/>
</dbReference>
<dbReference type="PIRSF" id="PIRSF005647">
    <property type="entry name" value="CooC"/>
    <property type="match status" value="1"/>
</dbReference>
<dbReference type="GO" id="GO:0005829">
    <property type="term" value="C:cytosol"/>
    <property type="evidence" value="ECO:0007669"/>
    <property type="project" value="TreeGrafter"/>
</dbReference>
<dbReference type="HOGENOM" id="CLU_082962_1_0_0"/>
<dbReference type="InterPro" id="IPR014433">
    <property type="entry name" value="CooC"/>
</dbReference>
<dbReference type="STRING" id="580340.Tlie_0390"/>
<dbReference type="Proteomes" id="UP000005868">
    <property type="component" value="Chromosome"/>
</dbReference>
<organism evidence="2 3">
    <name type="scientific">Thermovirga lienii (strain ATCC BAA-1197 / DSM 17291 / Cas60314)</name>
    <dbReference type="NCBI Taxonomy" id="580340"/>
    <lineage>
        <taxon>Bacteria</taxon>
        <taxon>Thermotogati</taxon>
        <taxon>Synergistota</taxon>
        <taxon>Synergistia</taxon>
        <taxon>Synergistales</taxon>
        <taxon>Thermovirgaceae</taxon>
        <taxon>Thermovirga</taxon>
    </lineage>
</organism>
<dbReference type="GO" id="GO:0009898">
    <property type="term" value="C:cytoplasmic side of plasma membrane"/>
    <property type="evidence" value="ECO:0007669"/>
    <property type="project" value="TreeGrafter"/>
</dbReference>
<name>G7V791_THELD</name>
<dbReference type="GO" id="GO:0051782">
    <property type="term" value="P:negative regulation of cell division"/>
    <property type="evidence" value="ECO:0007669"/>
    <property type="project" value="TreeGrafter"/>
</dbReference>
<dbReference type="EMBL" id="CP003096">
    <property type="protein sequence ID" value="AER66125.1"/>
    <property type="molecule type" value="Genomic_DNA"/>
</dbReference>
<evidence type="ECO:0000313" key="3">
    <source>
        <dbReference type="Proteomes" id="UP000005868"/>
    </source>
</evidence>
<protein>
    <recommendedName>
        <fullName evidence="1">CobQ/CobB/MinD/ParA nucleotide binding domain-containing protein</fullName>
    </recommendedName>
</protein>
<keyword evidence="3" id="KW-1185">Reference proteome</keyword>
<dbReference type="GO" id="GO:0016887">
    <property type="term" value="F:ATP hydrolysis activity"/>
    <property type="evidence" value="ECO:0007669"/>
    <property type="project" value="TreeGrafter"/>
</dbReference>
<reference evidence="2 3" key="2">
    <citation type="journal article" date="2012" name="Stand. Genomic Sci.">
        <title>Genome sequence of the moderately thermophilic, amino-acid-degrading and sulfur-reducing bacterium Thermovirga lienii type strain (Cas60314(T)).</title>
        <authorList>
            <person name="Goker M."/>
            <person name="Saunders E."/>
            <person name="Lapidus A."/>
            <person name="Nolan M."/>
            <person name="Lucas S."/>
            <person name="Hammon N."/>
            <person name="Deshpande S."/>
            <person name="Cheng J.F."/>
            <person name="Han C."/>
            <person name="Tapia R."/>
            <person name="Goodwin L.A."/>
            <person name="Pitluck S."/>
            <person name="Liolios K."/>
            <person name="Mavromatis K."/>
            <person name="Pagani I."/>
            <person name="Ivanova N."/>
            <person name="Mikhailova N."/>
            <person name="Pati A."/>
            <person name="Chen A."/>
            <person name="Palaniappan K."/>
            <person name="Land M."/>
            <person name="Chang Y.J."/>
            <person name="Jeffries C.D."/>
            <person name="Brambilla E.M."/>
            <person name="Rohde M."/>
            <person name="Spring S."/>
            <person name="Detter J.C."/>
            <person name="Woyke T."/>
            <person name="Bristow J."/>
            <person name="Eisen J.A."/>
            <person name="Markowitz V."/>
            <person name="Hugenholtz P."/>
            <person name="Kyrpides N.C."/>
            <person name="Klenk H.P."/>
        </authorList>
    </citation>
    <scope>NUCLEOTIDE SEQUENCE [LARGE SCALE GENOMIC DNA]</scope>
    <source>
        <strain evidence="3">ATCC BAA-1197 / DSM 17291 / Cas60314</strain>
    </source>
</reference>
<dbReference type="AlphaFoldDB" id="G7V791"/>
<dbReference type="PANTHER" id="PTHR43384">
    <property type="entry name" value="SEPTUM SITE-DETERMINING PROTEIN MIND HOMOLOG, CHLOROPLASTIC-RELATED"/>
    <property type="match status" value="1"/>
</dbReference>
<proteinExistence type="predicted"/>
<reference evidence="3" key="1">
    <citation type="submission" date="2011-10" db="EMBL/GenBank/DDBJ databases">
        <title>The complete genome of chromosome of Thermovirga lienii DSM 17291.</title>
        <authorList>
            <consortium name="US DOE Joint Genome Institute (JGI-PGF)"/>
            <person name="Lucas S."/>
            <person name="Copeland A."/>
            <person name="Lapidus A."/>
            <person name="Glavina del Rio T."/>
            <person name="Dalin E."/>
            <person name="Tice H."/>
            <person name="Bruce D."/>
            <person name="Goodwin L."/>
            <person name="Pitluck S."/>
            <person name="Peters L."/>
            <person name="Mikhailova N."/>
            <person name="Saunders E."/>
            <person name="Kyrpides N."/>
            <person name="Mavromatis K."/>
            <person name="Ivanova N."/>
            <person name="Last F.I."/>
            <person name="Brettin T."/>
            <person name="Detter J.C."/>
            <person name="Han C."/>
            <person name="Larimer F."/>
            <person name="Land M."/>
            <person name="Hauser L."/>
            <person name="Markowitz V."/>
            <person name="Cheng J.-F."/>
            <person name="Hugenholtz P."/>
            <person name="Woyke T."/>
            <person name="Wu D."/>
            <person name="Spring S."/>
            <person name="Schroeder M."/>
            <person name="Brambilla E.-M."/>
            <person name="Klenk H.-P."/>
            <person name="Eisen J.A."/>
        </authorList>
    </citation>
    <scope>NUCLEOTIDE SEQUENCE [LARGE SCALE GENOMIC DNA]</scope>
    <source>
        <strain evidence="3">ATCC BAA-1197 / DSM 17291 / Cas60314</strain>
    </source>
</reference>
<dbReference type="SUPFAM" id="SSF52540">
    <property type="entry name" value="P-loop containing nucleoside triphosphate hydrolases"/>
    <property type="match status" value="1"/>
</dbReference>